<evidence type="ECO:0000313" key="2">
    <source>
        <dbReference type="EMBL" id="EFW05294.1"/>
    </source>
</evidence>
<reference evidence="2 3" key="1">
    <citation type="submission" date="2010-12" db="EMBL/GenBank/DDBJ databases">
        <title>The Genome Sequence of Coprobacillus sp. strain 29_1.</title>
        <authorList>
            <consortium name="The Broad Institute Genome Sequencing Platform"/>
            <person name="Earl A."/>
            <person name="Ward D."/>
            <person name="Feldgarden M."/>
            <person name="Gevers D."/>
            <person name="Daigneault M."/>
            <person name="Sibley C.D."/>
            <person name="White A."/>
            <person name="Strauss J."/>
            <person name="Allen-Vercoe E."/>
            <person name="Young S.K."/>
            <person name="Zeng Q."/>
            <person name="Gargeya S."/>
            <person name="Fitzgerald M."/>
            <person name="Haas B."/>
            <person name="Abouelleil A."/>
            <person name="Alvarado L."/>
            <person name="Arachchi H.M."/>
            <person name="Berlin A."/>
            <person name="Brown A."/>
            <person name="Chapman S.B."/>
            <person name="Chen Z."/>
            <person name="Dunbar C."/>
            <person name="Freedman E."/>
            <person name="Gearin G."/>
            <person name="Gellesch M."/>
            <person name="Goldberg J."/>
            <person name="Griggs A."/>
            <person name="Gujja S."/>
            <person name="Heilman E."/>
            <person name="Heiman D."/>
            <person name="Howarth C."/>
            <person name="Larson L."/>
            <person name="Lui A."/>
            <person name="MacDonald P.J.P."/>
            <person name="Mehta T."/>
            <person name="Montmayeur A."/>
            <person name="Murphy C."/>
            <person name="Neiman D."/>
            <person name="Pearson M."/>
            <person name="Priest M."/>
            <person name="Roberts A."/>
            <person name="Saif S."/>
            <person name="Shea T."/>
            <person name="Shenoy N."/>
            <person name="Sisk P."/>
            <person name="Stolte C."/>
            <person name="Sykes S."/>
            <person name="White J."/>
            <person name="Yandava C."/>
            <person name="Nusbaum C."/>
            <person name="Birren B."/>
        </authorList>
    </citation>
    <scope>NUCLEOTIDE SEQUENCE [LARGE SCALE GENOMIC DNA]</scope>
    <source>
        <strain evidence="2 3">29_1</strain>
    </source>
</reference>
<gene>
    <name evidence="2" type="ORF">HMPREF9488_01439</name>
</gene>
<accession>E7G9K0</accession>
<organism evidence="2 3">
    <name type="scientific">Coprobacillus cateniformis</name>
    <dbReference type="NCBI Taxonomy" id="100884"/>
    <lineage>
        <taxon>Bacteria</taxon>
        <taxon>Bacillati</taxon>
        <taxon>Bacillota</taxon>
        <taxon>Erysipelotrichia</taxon>
        <taxon>Erysipelotrichales</taxon>
        <taxon>Coprobacillaceae</taxon>
        <taxon>Coprobacillus</taxon>
    </lineage>
</organism>
<evidence type="ECO:0000313" key="3">
    <source>
        <dbReference type="Proteomes" id="UP000003157"/>
    </source>
</evidence>
<dbReference type="GeneID" id="78231055"/>
<keyword evidence="3" id="KW-1185">Reference proteome</keyword>
<name>E7G9K0_9FIRM</name>
<feature type="region of interest" description="Disordered" evidence="1">
    <location>
        <begin position="1"/>
        <end position="33"/>
    </location>
</feature>
<protein>
    <submittedName>
        <fullName evidence="2">Uncharacterized protein</fullName>
    </submittedName>
</protein>
<dbReference type="EMBL" id="ADKX01000026">
    <property type="protein sequence ID" value="EFW05294.1"/>
    <property type="molecule type" value="Genomic_DNA"/>
</dbReference>
<dbReference type="OrthoDB" id="7639036at2"/>
<dbReference type="STRING" id="100884.GCA_000269565_03286"/>
<feature type="compositionally biased region" description="Basic and acidic residues" evidence="1">
    <location>
        <begin position="14"/>
        <end position="24"/>
    </location>
</feature>
<sequence length="388" mass="44841">MFKTTTDLGPIPDEMTKDADKDHTISPLPPVPMSEITPIPQQRILTRTREPEILGTSPLFVSQGGRGVGSIYYAEGRIRLFHPMGPTVEEYIPYRLSITKQDVYSEIKVWIKTYYFEHQCLPKLGDFQQCFSNYYAQKIFQNVGSLLETHQVMRGKLYELHLDKEGTIVGIHPSEGGVTPYPSTGANLDTELLYYVIKYIEEIVTIIISSFVNKIDYDTANQEINNLFDELLSMYNESDKEDMAVKSVKSAISSIFIPRNVVNAFHHALKSSGVDEFIRYILAFKKKNYKQLLKNDFCLFSATTSKDIEKLYEKFITPYQGNWLMSTAQEISKDFNLDIHEFIKQKIFNVWLKDNNSILYNYMKGFLSNLLLEQTHVIEQTKLHTRKK</sequence>
<dbReference type="RefSeq" id="WP_008788554.1">
    <property type="nucleotide sequence ID" value="NZ_AKCB01000003.1"/>
</dbReference>
<dbReference type="Proteomes" id="UP000003157">
    <property type="component" value="Unassembled WGS sequence"/>
</dbReference>
<proteinExistence type="predicted"/>
<evidence type="ECO:0000256" key="1">
    <source>
        <dbReference type="SAM" id="MobiDB-lite"/>
    </source>
</evidence>
<dbReference type="HOGENOM" id="CLU_818139_0_0_9"/>
<dbReference type="AlphaFoldDB" id="E7G9K0"/>
<comment type="caution">
    <text evidence="2">The sequence shown here is derived from an EMBL/GenBank/DDBJ whole genome shotgun (WGS) entry which is preliminary data.</text>
</comment>